<dbReference type="GO" id="GO:0003993">
    <property type="term" value="F:acid phosphatase activity"/>
    <property type="evidence" value="ECO:0007669"/>
    <property type="project" value="InterPro"/>
</dbReference>
<dbReference type="EMBL" id="JAKOGI010000441">
    <property type="protein sequence ID" value="KAJ8434982.1"/>
    <property type="molecule type" value="Genomic_DNA"/>
</dbReference>
<evidence type="ECO:0000313" key="1">
    <source>
        <dbReference type="EMBL" id="KAJ8434982.1"/>
    </source>
</evidence>
<organism evidence="1 2">
    <name type="scientific">Carnegiea gigantea</name>
    <dbReference type="NCBI Taxonomy" id="171969"/>
    <lineage>
        <taxon>Eukaryota</taxon>
        <taxon>Viridiplantae</taxon>
        <taxon>Streptophyta</taxon>
        <taxon>Embryophyta</taxon>
        <taxon>Tracheophyta</taxon>
        <taxon>Spermatophyta</taxon>
        <taxon>Magnoliopsida</taxon>
        <taxon>eudicotyledons</taxon>
        <taxon>Gunneridae</taxon>
        <taxon>Pentapetalae</taxon>
        <taxon>Caryophyllales</taxon>
        <taxon>Cactineae</taxon>
        <taxon>Cactaceae</taxon>
        <taxon>Cactoideae</taxon>
        <taxon>Echinocereeae</taxon>
        <taxon>Carnegiea</taxon>
    </lineage>
</organism>
<dbReference type="SUPFAM" id="SSF49363">
    <property type="entry name" value="Purple acid phosphatase, N-terminal domain"/>
    <property type="match status" value="1"/>
</dbReference>
<dbReference type="AlphaFoldDB" id="A0A9Q1QAI2"/>
<dbReference type="InterPro" id="IPR008963">
    <property type="entry name" value="Purple_acid_Pase-like_N"/>
</dbReference>
<accession>A0A9Q1QAI2</accession>
<evidence type="ECO:0000313" key="2">
    <source>
        <dbReference type="Proteomes" id="UP001153076"/>
    </source>
</evidence>
<reference evidence="1" key="1">
    <citation type="submission" date="2022-04" db="EMBL/GenBank/DDBJ databases">
        <title>Carnegiea gigantea Genome sequencing and assembly v2.</title>
        <authorList>
            <person name="Copetti D."/>
            <person name="Sanderson M.J."/>
            <person name="Burquez A."/>
            <person name="Wojciechowski M.F."/>
        </authorList>
    </citation>
    <scope>NUCLEOTIDE SEQUENCE</scope>
    <source>
        <strain evidence="1">SGP5-SGP5p</strain>
        <tissue evidence="1">Aerial part</tissue>
    </source>
</reference>
<keyword evidence="2" id="KW-1185">Reference proteome</keyword>
<comment type="caution">
    <text evidence="1">The sequence shown here is derived from an EMBL/GenBank/DDBJ whole genome shotgun (WGS) entry which is preliminary data.</text>
</comment>
<name>A0A9Q1QAI2_9CARY</name>
<dbReference type="Proteomes" id="UP001153076">
    <property type="component" value="Unassembled WGS sequence"/>
</dbReference>
<proteinExistence type="predicted"/>
<dbReference type="GO" id="GO:0046872">
    <property type="term" value="F:metal ion binding"/>
    <property type="evidence" value="ECO:0007669"/>
    <property type="project" value="InterPro"/>
</dbReference>
<gene>
    <name evidence="1" type="ORF">Cgig2_027825</name>
</gene>
<dbReference type="Gene3D" id="2.60.40.380">
    <property type="entry name" value="Purple acid phosphatase-like, N-terminal"/>
    <property type="match status" value="1"/>
</dbReference>
<protein>
    <submittedName>
        <fullName evidence="1">Uncharacterized protein</fullName>
    </submittedName>
</protein>
<sequence length="254" mass="28785">MELCQCQFITHISPLVYNPFPPDTSLRLSFFRSISLPRSLSSADASNYQYLLIDSIGDKDGEGFCCGDSASACISRHECWQGDAGITSTFIRSRSIHQPISLLTMKCLLFQRVTMHPSKCTSHKVDYDGKAVIISCGIQKSAYGTTEGKYDFTARGSVTNYSFYEYNSGYIHHCLVDGLEAFSSTTQITTQDWEGVPHHLENFGFKLLLRLIQMLRTILVLLVIWARHTTLFRHLSSNAERRPDCLVCRRSFLR</sequence>